<evidence type="ECO:0000256" key="1">
    <source>
        <dbReference type="SAM" id="MobiDB-lite"/>
    </source>
</evidence>
<dbReference type="KEGG" id="lsf:I8J32_001625"/>
<protein>
    <submittedName>
        <fullName evidence="2">Uncharacterized protein</fullName>
    </submittedName>
</protein>
<feature type="compositionally biased region" description="Basic residues" evidence="1">
    <location>
        <begin position="1"/>
        <end position="12"/>
    </location>
</feature>
<keyword evidence="3" id="KW-1185">Reference proteome</keyword>
<name>A0A975ASV9_9GAMM</name>
<dbReference type="Proteomes" id="UP000639274">
    <property type="component" value="Chromosome"/>
</dbReference>
<sequence length="145" mass="15615">MSRQSKARRDARRKKEPDRPIRRLGQPIQPHAQLADAQGAAVGGAGWRDGQWLTVVGGQVVARTDSAALTLAVLRHLVALREAAGQPVTLTFSPSLEAMATREAAALGLTLEEYLQQLEDERLSRDEAPPGAEPMAASTDADRLN</sequence>
<evidence type="ECO:0000313" key="3">
    <source>
        <dbReference type="Proteomes" id="UP000639274"/>
    </source>
</evidence>
<dbReference type="AlphaFoldDB" id="A0A975ASV9"/>
<feature type="region of interest" description="Disordered" evidence="1">
    <location>
        <begin position="123"/>
        <end position="145"/>
    </location>
</feature>
<dbReference type="EMBL" id="CP071518">
    <property type="protein sequence ID" value="QSX78668.1"/>
    <property type="molecule type" value="Genomic_DNA"/>
</dbReference>
<reference evidence="2 3" key="1">
    <citation type="submission" date="2021-03" db="EMBL/GenBank/DDBJ databases">
        <title>Lysobacter sp. nov. isolated from soil of gangwondo yeongwol, south Korea.</title>
        <authorList>
            <person name="Kim K.R."/>
            <person name="Kim K.H."/>
            <person name="Jeon C.O."/>
        </authorList>
    </citation>
    <scope>NUCLEOTIDE SEQUENCE [LARGE SCALE GENOMIC DNA]</scope>
    <source>
        <strain evidence="2 3">R19</strain>
    </source>
</reference>
<dbReference type="RefSeq" id="WP_200614388.1">
    <property type="nucleotide sequence ID" value="NZ_CP071518.1"/>
</dbReference>
<evidence type="ECO:0000313" key="2">
    <source>
        <dbReference type="EMBL" id="QSX78668.1"/>
    </source>
</evidence>
<gene>
    <name evidence="2" type="ORF">I8J32_001625</name>
</gene>
<organism evidence="2 3">
    <name type="scientific">Agrilutibacter solisilvae</name>
    <dbReference type="NCBI Taxonomy" id="2763317"/>
    <lineage>
        <taxon>Bacteria</taxon>
        <taxon>Pseudomonadati</taxon>
        <taxon>Pseudomonadota</taxon>
        <taxon>Gammaproteobacteria</taxon>
        <taxon>Lysobacterales</taxon>
        <taxon>Lysobacteraceae</taxon>
        <taxon>Agrilutibacter</taxon>
    </lineage>
</organism>
<feature type="region of interest" description="Disordered" evidence="1">
    <location>
        <begin position="1"/>
        <end position="44"/>
    </location>
</feature>
<proteinExistence type="predicted"/>
<accession>A0A975ASV9</accession>